<gene>
    <name evidence="2" type="primary">flgD</name>
    <name evidence="2" type="ordered locus">HRM2_37220</name>
</gene>
<evidence type="ECO:0000313" key="2">
    <source>
        <dbReference type="EMBL" id="ACN16780.1"/>
    </source>
</evidence>
<dbReference type="Gene3D" id="2.60.40.4070">
    <property type="match status" value="1"/>
</dbReference>
<dbReference type="Pfam" id="PF13860">
    <property type="entry name" value="FlgD_ig"/>
    <property type="match status" value="1"/>
</dbReference>
<dbReference type="HOGENOM" id="CLU_1335723_0_0_7"/>
<protein>
    <submittedName>
        <fullName evidence="2">FlgD</fullName>
    </submittedName>
</protein>
<proteinExistence type="predicted"/>
<dbReference type="Proteomes" id="UP000000442">
    <property type="component" value="Chromosome"/>
</dbReference>
<feature type="domain" description="FlgD/Vpr Ig-like" evidence="1">
    <location>
        <begin position="94"/>
        <end position="162"/>
    </location>
</feature>
<reference evidence="2 3" key="1">
    <citation type="journal article" date="2009" name="Environ. Microbiol.">
        <title>Genome sequence of Desulfobacterium autotrophicum HRM2, a marine sulfate reducer oxidizing organic carbon completely to carbon dioxide.</title>
        <authorList>
            <person name="Strittmatter A.W."/>
            <person name="Liesegang H."/>
            <person name="Rabus R."/>
            <person name="Decker I."/>
            <person name="Amann J."/>
            <person name="Andres S."/>
            <person name="Henne A."/>
            <person name="Fricke W.F."/>
            <person name="Martinez-Arias R."/>
            <person name="Bartels D."/>
            <person name="Goesmann A."/>
            <person name="Krause L."/>
            <person name="Puehler A."/>
            <person name="Klenk H.P."/>
            <person name="Richter M."/>
            <person name="Schuler M."/>
            <person name="Gloeckner F.O."/>
            <person name="Meyerdierks A."/>
            <person name="Gottschalk G."/>
            <person name="Amann R."/>
        </authorList>
    </citation>
    <scope>NUCLEOTIDE SEQUENCE [LARGE SCALE GENOMIC DNA]</scope>
    <source>
        <strain evidence="3">ATCC 43914 / DSM 3382 / HRM2</strain>
    </source>
</reference>
<organism evidence="2 3">
    <name type="scientific">Desulforapulum autotrophicum (strain ATCC 43914 / DSM 3382 / VKM B-1955 / HRM2)</name>
    <name type="common">Desulfobacterium autotrophicum</name>
    <dbReference type="NCBI Taxonomy" id="177437"/>
    <lineage>
        <taxon>Bacteria</taxon>
        <taxon>Pseudomonadati</taxon>
        <taxon>Thermodesulfobacteriota</taxon>
        <taxon>Desulfobacteria</taxon>
        <taxon>Desulfobacterales</taxon>
        <taxon>Desulfobacteraceae</taxon>
        <taxon>Desulforapulum</taxon>
    </lineage>
</organism>
<dbReference type="eggNOG" id="COG1843">
    <property type="taxonomic scope" value="Bacteria"/>
</dbReference>
<dbReference type="AlphaFoldDB" id="C0QAJ7"/>
<keyword evidence="3" id="KW-1185">Reference proteome</keyword>
<dbReference type="STRING" id="177437.HRM2_37220"/>
<evidence type="ECO:0000259" key="1">
    <source>
        <dbReference type="Pfam" id="PF13860"/>
    </source>
</evidence>
<accession>C0QAJ7</accession>
<dbReference type="InterPro" id="IPR025965">
    <property type="entry name" value="FlgD/Vpr_Ig-like"/>
</dbReference>
<sequence>MVDDGSYKYTVMGNNGSGFVTVPTSVTGTVDSIVYNEGKAYLKVQGVLVDPESLVQVGSSVETERSQGSAVDYLGRKISTSMPLISYDGSSAEAANVVFEAPEKTDVTVRLFDASGQEIKSIKLAAEDVDEGQENEVVWDGTDNSGNTVDKGLYTYAVTSDSSALDVSLSENVSEIRVINGTQYLVLGNSGFLSTISAVTNVQEI</sequence>
<name>C0QAJ7_DESAH</name>
<dbReference type="EMBL" id="CP001087">
    <property type="protein sequence ID" value="ACN16780.1"/>
    <property type="molecule type" value="Genomic_DNA"/>
</dbReference>
<dbReference type="KEGG" id="dat:HRM2_37220"/>
<evidence type="ECO:0000313" key="3">
    <source>
        <dbReference type="Proteomes" id="UP000000442"/>
    </source>
</evidence>